<organism evidence="2 3">
    <name type="scientific">Carnobacterium maltaromaticum</name>
    <name type="common">Carnobacterium piscicola</name>
    <dbReference type="NCBI Taxonomy" id="2751"/>
    <lineage>
        <taxon>Bacteria</taxon>
        <taxon>Bacillati</taxon>
        <taxon>Bacillota</taxon>
        <taxon>Bacilli</taxon>
        <taxon>Lactobacillales</taxon>
        <taxon>Carnobacteriaceae</taxon>
        <taxon>Carnobacterium</taxon>
    </lineage>
</organism>
<feature type="domain" description="Mga helix-turn-helix" evidence="1">
    <location>
        <begin position="78"/>
        <end position="153"/>
    </location>
</feature>
<reference evidence="2" key="1">
    <citation type="submission" date="2023-08" db="EMBL/GenBank/DDBJ databases">
        <title>Genomic characterization of piscicolin 126 produced by Carnobacterium maltaromaticum CM22 strain isolated from salmon (Salmo salar).</title>
        <authorList>
            <person name="Gonzalez-Gragera E."/>
            <person name="Garcia-Lopez J.D."/>
            <person name="Teso-Perez C."/>
            <person name="Gimenez-Hernandez I."/>
            <person name="Peralta-Sanchez J.M."/>
            <person name="Valdivia E."/>
            <person name="Montalban-Lopez M."/>
            <person name="Martin-Platero A.M."/>
            <person name="Banos A."/>
            <person name="Martinez-Bueno M."/>
        </authorList>
    </citation>
    <scope>NUCLEOTIDE SEQUENCE</scope>
    <source>
        <strain evidence="2">CM22</strain>
    </source>
</reference>
<evidence type="ECO:0000313" key="3">
    <source>
        <dbReference type="Proteomes" id="UP001290462"/>
    </source>
</evidence>
<gene>
    <name evidence="2" type="ORF">RAK27_12890</name>
</gene>
<protein>
    <submittedName>
        <fullName evidence="2">Helix-turn-helix domain-containing protein</fullName>
    </submittedName>
</protein>
<dbReference type="EMBL" id="JAVBVO010000003">
    <property type="protein sequence ID" value="MDZ5759553.1"/>
    <property type="molecule type" value="Genomic_DNA"/>
</dbReference>
<evidence type="ECO:0000313" key="2">
    <source>
        <dbReference type="EMBL" id="MDZ5759553.1"/>
    </source>
</evidence>
<evidence type="ECO:0000259" key="1">
    <source>
        <dbReference type="Pfam" id="PF05043"/>
    </source>
</evidence>
<dbReference type="Pfam" id="PF05043">
    <property type="entry name" value="Mga"/>
    <property type="match status" value="1"/>
</dbReference>
<dbReference type="InterPro" id="IPR007737">
    <property type="entry name" value="Mga_HTH"/>
</dbReference>
<name>A0AAW9KBL0_CARML</name>
<comment type="caution">
    <text evidence="2">The sequence shown here is derived from an EMBL/GenBank/DDBJ whole genome shotgun (WGS) entry which is preliminary data.</text>
</comment>
<dbReference type="InterPro" id="IPR036388">
    <property type="entry name" value="WH-like_DNA-bd_sf"/>
</dbReference>
<sequence length="477" mass="57218">MKLDMLHILENQTDFISTNQLQSILGYSNMYLVKKTLRELKEEMQYFYDKEDVILIISQRNGVRLLYTIDNLHPFIIDFLNNDIAIQLLITILFEREVVTETFCETFYISESSLRRKVKEINQHLDFYELKITLSRKMHLVGPENKIRLLTFALLFFIYRTSEDTQWGDQYMENGHLVKQLEIYLDIHNSAIQRDILFFVVLSYTISIEKGEPYQPEKSEIFYFDNFDFPDKPDFLFHWSLYDWKLFTMSIYSTALHSKLLEPSQVKNLFPKNKLVRWKQLFALNFRELTTKESLLVEESLAKQFLTRSFFIIDNELFDSFHIVDYEKMEQIFPIFVAKFEYFWQTFIAEFPESNFHYIKNVNFLFCLHLMPVESFFMEIRIYIYDIPDVIKTYIQLQILNRFGSKFKLIFVDEQMEADLILGISSFHEFSPNTPPSYLCIKMNLTMTDYAQIELKINTIIAQFLKTEQQHNTILID</sequence>
<dbReference type="AlphaFoldDB" id="A0AAW9KBL0"/>
<proteinExistence type="predicted"/>
<dbReference type="Gene3D" id="1.10.10.10">
    <property type="entry name" value="Winged helix-like DNA-binding domain superfamily/Winged helix DNA-binding domain"/>
    <property type="match status" value="1"/>
</dbReference>
<dbReference type="Proteomes" id="UP001290462">
    <property type="component" value="Unassembled WGS sequence"/>
</dbReference>
<accession>A0AAW9KBL0</accession>